<dbReference type="EMBL" id="BAAAOB010000001">
    <property type="protein sequence ID" value="GAA1779601.1"/>
    <property type="molecule type" value="Genomic_DNA"/>
</dbReference>
<keyword evidence="1 2" id="KW-0732">Signal</keyword>
<dbReference type="SUPFAM" id="SSF53850">
    <property type="entry name" value="Periplasmic binding protein-like II"/>
    <property type="match status" value="1"/>
</dbReference>
<proteinExistence type="predicted"/>
<dbReference type="PANTHER" id="PTHR35936:SF17">
    <property type="entry name" value="ARGININE-BINDING EXTRACELLULAR PROTEIN ARTP"/>
    <property type="match status" value="1"/>
</dbReference>
<name>A0ABN2LB82_9MICO</name>
<evidence type="ECO:0000256" key="1">
    <source>
        <dbReference type="ARBA" id="ARBA00022729"/>
    </source>
</evidence>
<dbReference type="Proteomes" id="UP001500851">
    <property type="component" value="Unassembled WGS sequence"/>
</dbReference>
<feature type="signal peptide" evidence="2">
    <location>
        <begin position="1"/>
        <end position="24"/>
    </location>
</feature>
<evidence type="ECO:0000259" key="3">
    <source>
        <dbReference type="SMART" id="SM00062"/>
    </source>
</evidence>
<evidence type="ECO:0000313" key="5">
    <source>
        <dbReference type="Proteomes" id="UP001500851"/>
    </source>
</evidence>
<organism evidence="4 5">
    <name type="scientific">Leucobacter iarius</name>
    <dbReference type="NCBI Taxonomy" id="333963"/>
    <lineage>
        <taxon>Bacteria</taxon>
        <taxon>Bacillati</taxon>
        <taxon>Actinomycetota</taxon>
        <taxon>Actinomycetes</taxon>
        <taxon>Micrococcales</taxon>
        <taxon>Microbacteriaceae</taxon>
        <taxon>Leucobacter</taxon>
    </lineage>
</organism>
<dbReference type="RefSeq" id="WP_344029017.1">
    <property type="nucleotide sequence ID" value="NZ_BAAAOB010000001.1"/>
</dbReference>
<feature type="domain" description="Solute-binding protein family 3/N-terminal" evidence="3">
    <location>
        <begin position="91"/>
        <end position="325"/>
    </location>
</feature>
<gene>
    <name evidence="4" type="ORF">GCM10009768_05610</name>
</gene>
<keyword evidence="5" id="KW-1185">Reference proteome</keyword>
<feature type="chain" id="PRO_5047515930" evidence="2">
    <location>
        <begin position="25"/>
        <end position="341"/>
    </location>
</feature>
<dbReference type="PANTHER" id="PTHR35936">
    <property type="entry name" value="MEMBRANE-BOUND LYTIC MUREIN TRANSGLYCOSYLASE F"/>
    <property type="match status" value="1"/>
</dbReference>
<dbReference type="InterPro" id="IPR001638">
    <property type="entry name" value="Solute-binding_3/MltF_N"/>
</dbReference>
<reference evidence="4 5" key="1">
    <citation type="journal article" date="2019" name="Int. J. Syst. Evol. Microbiol.">
        <title>The Global Catalogue of Microorganisms (GCM) 10K type strain sequencing project: providing services to taxonomists for standard genome sequencing and annotation.</title>
        <authorList>
            <consortium name="The Broad Institute Genomics Platform"/>
            <consortium name="The Broad Institute Genome Sequencing Center for Infectious Disease"/>
            <person name="Wu L."/>
            <person name="Ma J."/>
        </authorList>
    </citation>
    <scope>NUCLEOTIDE SEQUENCE [LARGE SCALE GENOMIC DNA]</scope>
    <source>
        <strain evidence="4 5">JCM 14736</strain>
    </source>
</reference>
<comment type="caution">
    <text evidence="4">The sequence shown here is derived from an EMBL/GenBank/DDBJ whole genome shotgun (WGS) entry which is preliminary data.</text>
</comment>
<protein>
    <submittedName>
        <fullName evidence="4">ABC transporter substrate-binding protein</fullName>
    </submittedName>
</protein>
<sequence length="341" mass="35480">MPLASRLARTGSVAAMAVIALALAACSAVVTDADRAAKQSGGGSGSAPVATAVPSFDLTTKNLAERPHTKPVAEAVKALEQSGFRPVQTGKLTVALGGAGAPPTSFFAEDDARTIIGSDPDLASLIAEGLGLEYAPENVAWADWPLGIESGKYDLALTNIGVTEERKELFDFATYRDAVMGFVVADGSAVKRIAAPKDVSGLKVVVGSGTNQEKFLLDWIAQNRKAGLPPGEAVYFDDFAAGQLALKSGRVDASILPYSLAKFQEQTAGETRVVGKFNSAYPVSGEVGTVSAKGSGLAKPVQIVIQHLIDDGTYAKVLQRWGQSEEAVRTSQLNPPGLPKP</sequence>
<dbReference type="CDD" id="cd01004">
    <property type="entry name" value="PBP2_MidA_like"/>
    <property type="match status" value="1"/>
</dbReference>
<accession>A0ABN2LB82</accession>
<evidence type="ECO:0000313" key="4">
    <source>
        <dbReference type="EMBL" id="GAA1779601.1"/>
    </source>
</evidence>
<dbReference type="PROSITE" id="PS51257">
    <property type="entry name" value="PROKAR_LIPOPROTEIN"/>
    <property type="match status" value="1"/>
</dbReference>
<evidence type="ECO:0000256" key="2">
    <source>
        <dbReference type="SAM" id="SignalP"/>
    </source>
</evidence>
<dbReference type="Pfam" id="PF00497">
    <property type="entry name" value="SBP_bac_3"/>
    <property type="match status" value="1"/>
</dbReference>
<dbReference type="SMART" id="SM00062">
    <property type="entry name" value="PBPb"/>
    <property type="match status" value="1"/>
</dbReference>
<dbReference type="Gene3D" id="3.40.190.10">
    <property type="entry name" value="Periplasmic binding protein-like II"/>
    <property type="match status" value="2"/>
</dbReference>